<accession>A0ABC8RQG0</accession>
<protein>
    <submittedName>
        <fullName evidence="1">Uncharacterized protein</fullName>
    </submittedName>
</protein>
<proteinExistence type="predicted"/>
<comment type="caution">
    <text evidence="1">The sequence shown here is derived from an EMBL/GenBank/DDBJ whole genome shotgun (WGS) entry which is preliminary data.</text>
</comment>
<organism evidence="1 2">
    <name type="scientific">Ilex paraguariensis</name>
    <name type="common">yerba mate</name>
    <dbReference type="NCBI Taxonomy" id="185542"/>
    <lineage>
        <taxon>Eukaryota</taxon>
        <taxon>Viridiplantae</taxon>
        <taxon>Streptophyta</taxon>
        <taxon>Embryophyta</taxon>
        <taxon>Tracheophyta</taxon>
        <taxon>Spermatophyta</taxon>
        <taxon>Magnoliopsida</taxon>
        <taxon>eudicotyledons</taxon>
        <taxon>Gunneridae</taxon>
        <taxon>Pentapetalae</taxon>
        <taxon>asterids</taxon>
        <taxon>campanulids</taxon>
        <taxon>Aquifoliales</taxon>
        <taxon>Aquifoliaceae</taxon>
        <taxon>Ilex</taxon>
    </lineage>
</organism>
<evidence type="ECO:0000313" key="1">
    <source>
        <dbReference type="EMBL" id="CAK9147215.1"/>
    </source>
</evidence>
<dbReference type="EMBL" id="CAUOFW020001658">
    <property type="protein sequence ID" value="CAK9147215.1"/>
    <property type="molecule type" value="Genomic_DNA"/>
</dbReference>
<reference evidence="1 2" key="1">
    <citation type="submission" date="2024-02" db="EMBL/GenBank/DDBJ databases">
        <authorList>
            <person name="Vignale AGUSTIN F."/>
            <person name="Sosa J E."/>
            <person name="Modenutti C."/>
        </authorList>
    </citation>
    <scope>NUCLEOTIDE SEQUENCE [LARGE SCALE GENOMIC DNA]</scope>
</reference>
<keyword evidence="2" id="KW-1185">Reference proteome</keyword>
<sequence>MSIPQISATESDVLMALLLRNKQWGVVPERGSMTAQHFRYLLRLMKRRLLAFTMDHIDFVKIIFFWKKQYFTIKAMLKTRMFSWGSADLYVIDRQIAGVRDYVVANKFARIWCIDPCPLFEKMMEIFDNMSPEELIERVGSCSGGDPAEDIEVINVFD</sequence>
<dbReference type="Proteomes" id="UP001642360">
    <property type="component" value="Unassembled WGS sequence"/>
</dbReference>
<evidence type="ECO:0000313" key="2">
    <source>
        <dbReference type="Proteomes" id="UP001642360"/>
    </source>
</evidence>
<name>A0ABC8RQG0_9AQUA</name>
<gene>
    <name evidence="1" type="ORF">ILEXP_LOCUS15098</name>
</gene>
<dbReference type="AlphaFoldDB" id="A0ABC8RQG0"/>